<name>A0A0C3S7E9_PHLG1</name>
<feature type="region of interest" description="Disordered" evidence="1">
    <location>
        <begin position="70"/>
        <end position="92"/>
    </location>
</feature>
<gene>
    <name evidence="2" type="ORF">PHLGIDRAFT_446787</name>
</gene>
<sequence length="168" mass="17914">MKSLVPCRHHHTSSSVWTSVPAGDSWHCFVCVGGRCDGSLSRRAATAGSDERGRGHGHLEAHVGVMGRRRGADRRAAHQIAHGGPNPMSGAPARNSSLAPLNVGRFSDVPTSPLHQSRIALSLNTVSVHNVLICTYSLTHPLRDATASMHGICVDNFRAGQGEQVYKP</sequence>
<dbReference type="EMBL" id="KN840511">
    <property type="protein sequence ID" value="KIP06737.1"/>
    <property type="molecule type" value="Genomic_DNA"/>
</dbReference>
<organism evidence="2 3">
    <name type="scientific">Phlebiopsis gigantea (strain 11061_1 CR5-6)</name>
    <name type="common">White-rot fungus</name>
    <name type="synonym">Peniophora gigantea</name>
    <dbReference type="NCBI Taxonomy" id="745531"/>
    <lineage>
        <taxon>Eukaryota</taxon>
        <taxon>Fungi</taxon>
        <taxon>Dikarya</taxon>
        <taxon>Basidiomycota</taxon>
        <taxon>Agaricomycotina</taxon>
        <taxon>Agaricomycetes</taxon>
        <taxon>Polyporales</taxon>
        <taxon>Phanerochaetaceae</taxon>
        <taxon>Phlebiopsis</taxon>
    </lineage>
</organism>
<dbReference type="AlphaFoldDB" id="A0A0C3S7E9"/>
<reference evidence="2 3" key="1">
    <citation type="journal article" date="2014" name="PLoS Genet.">
        <title>Analysis of the Phlebiopsis gigantea genome, transcriptome and secretome provides insight into its pioneer colonization strategies of wood.</title>
        <authorList>
            <person name="Hori C."/>
            <person name="Ishida T."/>
            <person name="Igarashi K."/>
            <person name="Samejima M."/>
            <person name="Suzuki H."/>
            <person name="Master E."/>
            <person name="Ferreira P."/>
            <person name="Ruiz-Duenas F.J."/>
            <person name="Held B."/>
            <person name="Canessa P."/>
            <person name="Larrondo L.F."/>
            <person name="Schmoll M."/>
            <person name="Druzhinina I.S."/>
            <person name="Kubicek C.P."/>
            <person name="Gaskell J.A."/>
            <person name="Kersten P."/>
            <person name="St John F."/>
            <person name="Glasner J."/>
            <person name="Sabat G."/>
            <person name="Splinter BonDurant S."/>
            <person name="Syed K."/>
            <person name="Yadav J."/>
            <person name="Mgbeahuruike A.C."/>
            <person name="Kovalchuk A."/>
            <person name="Asiegbu F.O."/>
            <person name="Lackner G."/>
            <person name="Hoffmeister D."/>
            <person name="Rencoret J."/>
            <person name="Gutierrez A."/>
            <person name="Sun H."/>
            <person name="Lindquist E."/>
            <person name="Barry K."/>
            <person name="Riley R."/>
            <person name="Grigoriev I.V."/>
            <person name="Henrissat B."/>
            <person name="Kues U."/>
            <person name="Berka R.M."/>
            <person name="Martinez A.T."/>
            <person name="Covert S.F."/>
            <person name="Blanchette R.A."/>
            <person name="Cullen D."/>
        </authorList>
    </citation>
    <scope>NUCLEOTIDE SEQUENCE [LARGE SCALE GENOMIC DNA]</scope>
    <source>
        <strain evidence="2 3">11061_1 CR5-6</strain>
    </source>
</reference>
<accession>A0A0C3S7E9</accession>
<proteinExistence type="predicted"/>
<evidence type="ECO:0000313" key="3">
    <source>
        <dbReference type="Proteomes" id="UP000053257"/>
    </source>
</evidence>
<keyword evidence="3" id="KW-1185">Reference proteome</keyword>
<evidence type="ECO:0000313" key="2">
    <source>
        <dbReference type="EMBL" id="KIP06737.1"/>
    </source>
</evidence>
<evidence type="ECO:0000256" key="1">
    <source>
        <dbReference type="SAM" id="MobiDB-lite"/>
    </source>
</evidence>
<dbReference type="Proteomes" id="UP000053257">
    <property type="component" value="Unassembled WGS sequence"/>
</dbReference>
<protein>
    <submittedName>
        <fullName evidence="2">Uncharacterized protein</fullName>
    </submittedName>
</protein>
<dbReference type="HOGENOM" id="CLU_1587112_0_0_1"/>